<gene>
    <name evidence="3" type="ORF">CVA01_12780</name>
    <name evidence="2" type="ORF">CVAR292_02734</name>
    <name evidence="4" type="ORF">DCL06_07520</name>
</gene>
<evidence type="ECO:0000313" key="3">
    <source>
        <dbReference type="EMBL" id="GEC85964.1"/>
    </source>
</evidence>
<keyword evidence="5" id="KW-1185">Reference proteome</keyword>
<dbReference type="RefSeq" id="WP_014009925.1">
    <property type="nucleotide sequence ID" value="NZ_BJNT01000009.1"/>
</dbReference>
<dbReference type="Proteomes" id="UP000319986">
    <property type="component" value="Unassembled WGS sequence"/>
</dbReference>
<evidence type="ECO:0000256" key="1">
    <source>
        <dbReference type="SAM" id="Phobius"/>
    </source>
</evidence>
<dbReference type="GeneID" id="82887421"/>
<dbReference type="OrthoDB" id="4412258at2"/>
<reference evidence="2" key="2">
    <citation type="submission" date="2015-11" db="EMBL/GenBank/DDBJ databases">
        <authorList>
            <person name="Zhang Y."/>
            <person name="Guo Z."/>
        </authorList>
    </citation>
    <scope>NUCLEOTIDE SEQUENCE [LARGE SCALE GENOMIC DNA]</scope>
    <source>
        <strain evidence="2">Mu292</strain>
    </source>
</reference>
<keyword evidence="1" id="KW-0812">Transmembrane</keyword>
<evidence type="ECO:0000313" key="6">
    <source>
        <dbReference type="Proteomes" id="UP000260925"/>
    </source>
</evidence>
<sequence>MDRTVMVTTRWIRLVTLVAFIIVLLFLDGWVPLVCIGLCVIFLGFTGWQLWKLYNDEKYRQ</sequence>
<proteinExistence type="predicted"/>
<dbReference type="AlphaFoldDB" id="A0A0X2NPG1"/>
<dbReference type="EMBL" id="DMDD01000174">
    <property type="protein sequence ID" value="HAF72722.1"/>
    <property type="molecule type" value="Genomic_DNA"/>
</dbReference>
<reference evidence="5" key="1">
    <citation type="submission" date="2015-11" db="EMBL/GenBank/DDBJ databases">
        <authorList>
            <person name="Dugat-Bony E."/>
        </authorList>
    </citation>
    <scope>NUCLEOTIDE SEQUENCE [LARGE SCALE GENOMIC DNA]</scope>
    <source>
        <strain evidence="5">Mu292</strain>
    </source>
</reference>
<name>A0A0X2NPG1_9CORY</name>
<reference evidence="4 6" key="3">
    <citation type="journal article" date="2018" name="Nat. Biotechnol.">
        <title>A standardized bacterial taxonomy based on genome phylogeny substantially revises the tree of life.</title>
        <authorList>
            <person name="Parks D.H."/>
            <person name="Chuvochina M."/>
            <person name="Waite D.W."/>
            <person name="Rinke C."/>
            <person name="Skarshewski A."/>
            <person name="Chaumeil P.A."/>
            <person name="Hugenholtz P."/>
        </authorList>
    </citation>
    <scope>NUCLEOTIDE SEQUENCE [LARGE SCALE GENOMIC DNA]</scope>
    <source>
        <strain evidence="4">UBA9851</strain>
    </source>
</reference>
<organism evidence="2 5">
    <name type="scientific">Corynebacterium variabile</name>
    <dbReference type="NCBI Taxonomy" id="1727"/>
    <lineage>
        <taxon>Bacteria</taxon>
        <taxon>Bacillati</taxon>
        <taxon>Actinomycetota</taxon>
        <taxon>Actinomycetes</taxon>
        <taxon>Mycobacteriales</taxon>
        <taxon>Corynebacteriaceae</taxon>
        <taxon>Corynebacterium</taxon>
    </lineage>
</organism>
<protein>
    <submittedName>
        <fullName evidence="2">Uncharacterized protein</fullName>
    </submittedName>
</protein>
<dbReference type="Proteomes" id="UP000182498">
    <property type="component" value="Unassembled WGS sequence"/>
</dbReference>
<dbReference type="EMBL" id="BJNT01000009">
    <property type="protein sequence ID" value="GEC85964.1"/>
    <property type="molecule type" value="Genomic_DNA"/>
</dbReference>
<evidence type="ECO:0000313" key="5">
    <source>
        <dbReference type="Proteomes" id="UP000182498"/>
    </source>
</evidence>
<evidence type="ECO:0000313" key="4">
    <source>
        <dbReference type="EMBL" id="HAF72722.1"/>
    </source>
</evidence>
<keyword evidence="1" id="KW-0472">Membrane</keyword>
<dbReference type="EMBL" id="FAUH01000022">
    <property type="protein sequence ID" value="CUU67372.1"/>
    <property type="molecule type" value="Genomic_DNA"/>
</dbReference>
<dbReference type="Proteomes" id="UP000260925">
    <property type="component" value="Unassembled WGS sequence"/>
</dbReference>
<reference evidence="3 7" key="4">
    <citation type="submission" date="2019-06" db="EMBL/GenBank/DDBJ databases">
        <title>Whole genome shotgun sequence of Corynebacterium variabile NBRC 15286.</title>
        <authorList>
            <person name="Hosoyama A."/>
            <person name="Uohara A."/>
            <person name="Ohji S."/>
            <person name="Ichikawa N."/>
        </authorList>
    </citation>
    <scope>NUCLEOTIDE SEQUENCE [LARGE SCALE GENOMIC DNA]</scope>
    <source>
        <strain evidence="3 7">NBRC 15286</strain>
    </source>
</reference>
<evidence type="ECO:0000313" key="7">
    <source>
        <dbReference type="Proteomes" id="UP000319986"/>
    </source>
</evidence>
<keyword evidence="1" id="KW-1133">Transmembrane helix</keyword>
<feature type="transmembrane region" description="Helical" evidence="1">
    <location>
        <begin position="12"/>
        <end position="45"/>
    </location>
</feature>
<accession>A0A0X2NPG1</accession>
<evidence type="ECO:0000313" key="2">
    <source>
        <dbReference type="EMBL" id="CUU67372.1"/>
    </source>
</evidence>